<feature type="compositionally biased region" description="Basic and acidic residues" evidence="1">
    <location>
        <begin position="128"/>
        <end position="138"/>
    </location>
</feature>
<organism evidence="3 4">
    <name type="scientific">Paucidesulfovibrio gracilis DSM 16080</name>
    <dbReference type="NCBI Taxonomy" id="1121449"/>
    <lineage>
        <taxon>Bacteria</taxon>
        <taxon>Pseudomonadati</taxon>
        <taxon>Thermodesulfobacteriota</taxon>
        <taxon>Desulfovibrionia</taxon>
        <taxon>Desulfovibrionales</taxon>
        <taxon>Desulfovibrionaceae</taxon>
        <taxon>Paucidesulfovibrio</taxon>
    </lineage>
</organism>
<dbReference type="InterPro" id="IPR057447">
    <property type="entry name" value="Bbp19-like_phage"/>
</dbReference>
<accession>A0A1T4XSK9</accession>
<dbReference type="AlphaFoldDB" id="A0A1T4XSK9"/>
<reference evidence="3 4" key="1">
    <citation type="submission" date="2017-02" db="EMBL/GenBank/DDBJ databases">
        <authorList>
            <person name="Peterson S.W."/>
        </authorList>
    </citation>
    <scope>NUCLEOTIDE SEQUENCE [LARGE SCALE GENOMIC DNA]</scope>
    <source>
        <strain evidence="3 4">DSM 16080</strain>
    </source>
</reference>
<protein>
    <recommendedName>
        <fullName evidence="2">Bbp19-like phage domain-containing protein</fullName>
    </recommendedName>
</protein>
<dbReference type="EMBL" id="FUYC01000016">
    <property type="protein sequence ID" value="SKA92514.1"/>
    <property type="molecule type" value="Genomic_DNA"/>
</dbReference>
<evidence type="ECO:0000256" key="1">
    <source>
        <dbReference type="SAM" id="MobiDB-lite"/>
    </source>
</evidence>
<dbReference type="RefSeq" id="WP_078717959.1">
    <property type="nucleotide sequence ID" value="NZ_FUYC01000016.1"/>
</dbReference>
<keyword evidence="4" id="KW-1185">Reference proteome</keyword>
<evidence type="ECO:0000313" key="4">
    <source>
        <dbReference type="Proteomes" id="UP000190027"/>
    </source>
</evidence>
<feature type="region of interest" description="Disordered" evidence="1">
    <location>
        <begin position="64"/>
        <end position="138"/>
    </location>
</feature>
<name>A0A1T4XSK9_9BACT</name>
<sequence length="138" mass="15422">MERTDLAAAYARVFRGPDGELVLGDLLRRARFDRPLFSRDALEMAHAEGARTLALQVLELVRRGTGRNETRSGHPHSGNPESGSECHVRDQTAQEQAADSLHRINQLLHGLQRVEVRNPRTESQGYGEGHDPEKGYTQ</sequence>
<feature type="domain" description="Bbp19-like phage" evidence="2">
    <location>
        <begin position="10"/>
        <end position="59"/>
    </location>
</feature>
<evidence type="ECO:0000259" key="2">
    <source>
        <dbReference type="Pfam" id="PF25181"/>
    </source>
</evidence>
<dbReference type="Proteomes" id="UP000190027">
    <property type="component" value="Unassembled WGS sequence"/>
</dbReference>
<dbReference type="OrthoDB" id="8479755at2"/>
<evidence type="ECO:0000313" key="3">
    <source>
        <dbReference type="EMBL" id="SKA92514.1"/>
    </source>
</evidence>
<gene>
    <name evidence="3" type="ORF">SAMN02745704_02412</name>
</gene>
<dbReference type="STRING" id="1121449.SAMN02745704_02412"/>
<dbReference type="Pfam" id="PF25181">
    <property type="entry name" value="Phage_Bbp19"/>
    <property type="match status" value="1"/>
</dbReference>
<proteinExistence type="predicted"/>